<name>A0A2X0SGT9_9PROT</name>
<gene>
    <name evidence="1" type="ORF">NITFAB_2204</name>
</gene>
<proteinExistence type="predicted"/>
<dbReference type="AlphaFoldDB" id="A0A2X0SGT9"/>
<reference evidence="1" key="1">
    <citation type="submission" date="2018-05" db="EMBL/GenBank/DDBJ databases">
        <authorList>
            <person name="Lanie J.A."/>
            <person name="Ng W.-L."/>
            <person name="Kazmierczak K.M."/>
            <person name="Andrzejewski T.M."/>
            <person name="Davidsen T.M."/>
            <person name="Wayne K.J."/>
            <person name="Tettelin H."/>
            <person name="Glass J.I."/>
            <person name="Rusch D."/>
            <person name="Podicherti R."/>
            <person name="Tsui H.-C.T."/>
            <person name="Winkler M.E."/>
        </authorList>
    </citation>
    <scope>NUCLEOTIDE SEQUENCE</scope>
    <source>
        <strain evidence="1">KNB</strain>
    </source>
</reference>
<evidence type="ECO:0000313" key="1">
    <source>
        <dbReference type="EMBL" id="SPS06611.1"/>
    </source>
</evidence>
<sequence length="75" mass="8423">MKMNSMQTAYNLLIFLPEILLLTDFKSTVPKPAYISGYAARVTTPFSHQMNTIPDISRARLSAYAKTTIPEICII</sequence>
<dbReference type="EMBL" id="LS423452">
    <property type="protein sequence ID" value="SPS06611.1"/>
    <property type="molecule type" value="Genomic_DNA"/>
</dbReference>
<protein>
    <submittedName>
        <fullName evidence="1">Uncharacterized protein</fullName>
    </submittedName>
</protein>
<organism evidence="1">
    <name type="scientific">Candidatus Nitrotoga fabula</name>
    <dbReference type="NCBI Taxonomy" id="2182327"/>
    <lineage>
        <taxon>Bacteria</taxon>
        <taxon>Pseudomonadati</taxon>
        <taxon>Pseudomonadota</taxon>
        <taxon>Betaproteobacteria</taxon>
        <taxon>Nitrosomonadales</taxon>
        <taxon>Gallionellaceae</taxon>
        <taxon>Candidatus Nitrotoga</taxon>
    </lineage>
</organism>
<accession>A0A2X0SGT9</accession>